<name>Q649H4_UNCAG</name>
<protein>
    <submittedName>
        <fullName evidence="1">Uncharacterized protein</fullName>
    </submittedName>
</protein>
<proteinExistence type="predicted"/>
<dbReference type="EMBL" id="AY714863">
    <property type="protein sequence ID" value="AAU83953.1"/>
    <property type="molecule type" value="Genomic_DNA"/>
</dbReference>
<organism evidence="1">
    <name type="scientific">Uncultured archaeon GZfos26G2</name>
    <dbReference type="NCBI Taxonomy" id="3386331"/>
    <lineage>
        <taxon>Archaea</taxon>
        <taxon>Methanobacteriati</taxon>
        <taxon>Methanobacteriota</taxon>
        <taxon>Stenosarchaea group</taxon>
        <taxon>Methanomicrobia</taxon>
        <taxon>Candidatus Methanophagales</taxon>
        <taxon>Candidatus Methanophagaceae</taxon>
        <taxon>Candidatus Methanophaga</taxon>
    </lineage>
</organism>
<reference evidence="1" key="1">
    <citation type="journal article" date="2004" name="Science">
        <title>Reverse methanogenesis: testing the hypothesis with environmental genomics.</title>
        <authorList>
            <person name="Hallam S.J."/>
            <person name="Putnam N."/>
            <person name="Preston C.M."/>
            <person name="Detter J.C."/>
            <person name="Rokhsar D."/>
            <person name="Richardson P.M."/>
            <person name="DeLong E.F."/>
        </authorList>
    </citation>
    <scope>NUCLEOTIDE SEQUENCE</scope>
</reference>
<accession>Q649H4</accession>
<evidence type="ECO:0000313" key="1">
    <source>
        <dbReference type="EMBL" id="AAU83953.1"/>
    </source>
</evidence>
<reference evidence="1" key="2">
    <citation type="submission" date="2004-08" db="EMBL/GenBank/DDBJ databases">
        <authorList>
            <person name="Putnam N."/>
            <person name="Detter J.C."/>
            <person name="Richardson P.M."/>
            <person name="Rokhsar D."/>
        </authorList>
    </citation>
    <scope>NUCLEOTIDE SEQUENCE</scope>
</reference>
<dbReference type="AlphaFoldDB" id="Q649H4"/>
<gene>
    <name evidence="1" type="ORF">GZ35A2_28</name>
</gene>
<sequence>MLGYIAFNNIKGVGNYTLQSSTSLGGSAVNESAGGIREQLKLVKPDGLSHMLLLLPAD</sequence>